<evidence type="ECO:0000256" key="1">
    <source>
        <dbReference type="ARBA" id="ARBA00010923"/>
    </source>
</evidence>
<comment type="subunit">
    <text evidence="4">The methyltransferase is composed of M and S polypeptides.</text>
</comment>
<dbReference type="GO" id="GO:0009035">
    <property type="term" value="F:type I site-specific deoxyribonuclease activity"/>
    <property type="evidence" value="ECO:0007669"/>
    <property type="project" value="UniProtKB-EC"/>
</dbReference>
<dbReference type="CDD" id="cd17274">
    <property type="entry name" value="RMtype1_S_Eco540ANI-TRD1-CR1_like"/>
    <property type="match status" value="1"/>
</dbReference>
<dbReference type="PANTHER" id="PTHR43140">
    <property type="entry name" value="TYPE-1 RESTRICTION ENZYME ECOKI SPECIFICITY PROTEIN"/>
    <property type="match status" value="1"/>
</dbReference>
<gene>
    <name evidence="6" type="ORF">HD594_000527</name>
</gene>
<dbReference type="InterPro" id="IPR044946">
    <property type="entry name" value="Restrct_endonuc_typeI_TRD_sf"/>
</dbReference>
<sequence>MSLVDDLTAQLAPSGVPFVPLGQLLTYEQPTKYLVASTNYNDKFTTPVLTAGQTFVLGRTDETEGIYPASPASPVIIFDDFTTAFKWVDFPFKAKSSAMKMLTPSDEPRVTLRYAFYAMQTIRYAPQDHARQWIGTYSGFRIPVPPVEVQHEIVRILDQFTLLEAELETELDARQRQYGYYRSHLVAEPQGFSTALPLGEIFEMRAGKHIPSSEISEVPTDEKPYPCFGGNGLRGYVSEYNYDRSVLLIGRQGALCGNVHRADGKIYATEHAVVVTPRLDVDMAWAYHKLAYMNLNQYKTKSAQPGLAVGKIKDLRIAYVPVAEQAHRTAVLDELDALMNDPSTGLPAEIAARRKQYAYYRDKLFAFEEAVT</sequence>
<dbReference type="AlphaFoldDB" id="A0A7X0KTL5"/>
<comment type="caution">
    <text evidence="6">The sequence shown here is derived from an EMBL/GenBank/DDBJ whole genome shotgun (WGS) entry which is preliminary data.</text>
</comment>
<dbReference type="InterPro" id="IPR051212">
    <property type="entry name" value="Type-I_RE_S_subunit"/>
</dbReference>
<keyword evidence="2" id="KW-0680">Restriction system</keyword>
<feature type="domain" description="Type I restriction modification DNA specificity" evidence="5">
    <location>
        <begin position="198"/>
        <end position="350"/>
    </location>
</feature>
<dbReference type="Proteomes" id="UP000537775">
    <property type="component" value="Unassembled WGS sequence"/>
</dbReference>
<organism evidence="6 7">
    <name type="scientific">Microbacterium thalassium</name>
    <dbReference type="NCBI Taxonomy" id="362649"/>
    <lineage>
        <taxon>Bacteria</taxon>
        <taxon>Bacillati</taxon>
        <taxon>Actinomycetota</taxon>
        <taxon>Actinomycetes</taxon>
        <taxon>Micrococcales</taxon>
        <taxon>Microbacteriaceae</taxon>
        <taxon>Microbacterium</taxon>
    </lineage>
</organism>
<keyword evidence="3" id="KW-0238">DNA-binding</keyword>
<evidence type="ECO:0000313" key="6">
    <source>
        <dbReference type="EMBL" id="MBB6390214.1"/>
    </source>
</evidence>
<dbReference type="PANTHER" id="PTHR43140:SF1">
    <property type="entry name" value="TYPE I RESTRICTION ENZYME ECOKI SPECIFICITY SUBUNIT"/>
    <property type="match status" value="1"/>
</dbReference>
<evidence type="ECO:0000256" key="4">
    <source>
        <dbReference type="ARBA" id="ARBA00038652"/>
    </source>
</evidence>
<dbReference type="SUPFAM" id="SSF116734">
    <property type="entry name" value="DNA methylase specificity domain"/>
    <property type="match status" value="2"/>
</dbReference>
<evidence type="ECO:0000259" key="5">
    <source>
        <dbReference type="Pfam" id="PF01420"/>
    </source>
</evidence>
<evidence type="ECO:0000256" key="2">
    <source>
        <dbReference type="ARBA" id="ARBA00022747"/>
    </source>
</evidence>
<dbReference type="EMBL" id="JACHML010000001">
    <property type="protein sequence ID" value="MBB6390214.1"/>
    <property type="molecule type" value="Genomic_DNA"/>
</dbReference>
<evidence type="ECO:0000256" key="3">
    <source>
        <dbReference type="ARBA" id="ARBA00023125"/>
    </source>
</evidence>
<dbReference type="InterPro" id="IPR000055">
    <property type="entry name" value="Restrct_endonuc_typeI_TRD"/>
</dbReference>
<dbReference type="Pfam" id="PF01420">
    <property type="entry name" value="Methylase_S"/>
    <property type="match status" value="1"/>
</dbReference>
<protein>
    <submittedName>
        <fullName evidence="6">Type I restriction enzyme S subunit</fullName>
        <ecNumber evidence="6">3.1.21.3</ecNumber>
    </submittedName>
</protein>
<dbReference type="GO" id="GO:0003677">
    <property type="term" value="F:DNA binding"/>
    <property type="evidence" value="ECO:0007669"/>
    <property type="project" value="UniProtKB-KW"/>
</dbReference>
<keyword evidence="6" id="KW-0378">Hydrolase</keyword>
<keyword evidence="7" id="KW-1185">Reference proteome</keyword>
<reference evidence="6 7" key="1">
    <citation type="submission" date="2020-08" db="EMBL/GenBank/DDBJ databases">
        <title>Sequencing the genomes of 1000 actinobacteria strains.</title>
        <authorList>
            <person name="Klenk H.-P."/>
        </authorList>
    </citation>
    <scope>NUCLEOTIDE SEQUENCE [LARGE SCALE GENOMIC DNA]</scope>
    <source>
        <strain evidence="6 7">DSM 12511</strain>
    </source>
</reference>
<name>A0A7X0KTL5_9MICO</name>
<proteinExistence type="inferred from homology"/>
<dbReference type="Gene3D" id="3.90.220.20">
    <property type="entry name" value="DNA methylase specificity domains"/>
    <property type="match status" value="3"/>
</dbReference>
<dbReference type="CDD" id="cd17266">
    <property type="entry name" value="RMtype1_S_Sau1132ORF3780P-TRD2-CR2_like"/>
    <property type="match status" value="1"/>
</dbReference>
<evidence type="ECO:0000313" key="7">
    <source>
        <dbReference type="Proteomes" id="UP000537775"/>
    </source>
</evidence>
<dbReference type="EC" id="3.1.21.3" evidence="6"/>
<dbReference type="RefSeq" id="WP_184749473.1">
    <property type="nucleotide sequence ID" value="NZ_BAAAJR010000003.1"/>
</dbReference>
<accession>A0A7X0KTL5</accession>
<comment type="similarity">
    <text evidence="1">Belongs to the type-I restriction system S methylase family.</text>
</comment>
<dbReference type="GO" id="GO:0009307">
    <property type="term" value="P:DNA restriction-modification system"/>
    <property type="evidence" value="ECO:0007669"/>
    <property type="project" value="UniProtKB-KW"/>
</dbReference>